<sequence length="459" mass="51064">TEINVSNVEGHNKKKSCIDLYSGLCTLLEVPVLVCMSRVCLRLQLSGELVASGVRALSTSSVRLCEKTNDVASSSQGETAHTNKEAIPTETPTPVTQKAEDDSKVIETAEQSEEPAVLKTDDGGAAQQQTDVKIEQVSTTPKELKTEAPRNGKESLLDLLGAMKVEVTNKRKLKNLKVKPNYVSTPKTKPEAMESTISMFQKATEESSSQSDTLDPELVSAASAAASTLPNSSQAESELLKKLRQHEAITEAQKKGDGKNLGVIIADMRVGKQAHRQSASPANQIQFDDDGRGYKHSRGITAELDGVRMRKNLFPGKRLNIFSTTTDEGRVESVARPTLWDMDHAYQLSQVTSQTPRNSLEEMIQWTKEGKMWQYPINNEAGLEEEATVSFHKHIFLEKHLEEGFPREGPVRHFMELVVAGLSKNPYLTVQQKKEHISWFRDYFHQKEEVLKEADIYLN</sequence>
<feature type="non-terminal residue" evidence="1">
    <location>
        <position position="1"/>
    </location>
</feature>
<comment type="caution">
    <text evidence="1">The sequence shown here is derived from an EMBL/GenBank/DDBJ whole genome shotgun (WGS) entry which is preliminary data.</text>
</comment>
<reference evidence="1" key="1">
    <citation type="submission" date="2022-04" db="EMBL/GenBank/DDBJ databases">
        <title>Jade perch genome.</title>
        <authorList>
            <person name="Chao B."/>
        </authorList>
    </citation>
    <scope>NUCLEOTIDE SEQUENCE</scope>
    <source>
        <strain evidence="1">CB-2022</strain>
    </source>
</reference>
<organism evidence="1 2">
    <name type="scientific">Scortum barcoo</name>
    <name type="common">barcoo grunter</name>
    <dbReference type="NCBI Taxonomy" id="214431"/>
    <lineage>
        <taxon>Eukaryota</taxon>
        <taxon>Metazoa</taxon>
        <taxon>Chordata</taxon>
        <taxon>Craniata</taxon>
        <taxon>Vertebrata</taxon>
        <taxon>Euteleostomi</taxon>
        <taxon>Actinopterygii</taxon>
        <taxon>Neopterygii</taxon>
        <taxon>Teleostei</taxon>
        <taxon>Neoteleostei</taxon>
        <taxon>Acanthomorphata</taxon>
        <taxon>Eupercaria</taxon>
        <taxon>Centrarchiformes</taxon>
        <taxon>Terapontoidei</taxon>
        <taxon>Terapontidae</taxon>
        <taxon>Scortum</taxon>
    </lineage>
</organism>
<accession>A0ACB8X0S5</accession>
<name>A0ACB8X0S5_9TELE</name>
<evidence type="ECO:0000313" key="2">
    <source>
        <dbReference type="Proteomes" id="UP000831701"/>
    </source>
</evidence>
<gene>
    <name evidence="1" type="ORF">L3Q82_022175</name>
</gene>
<dbReference type="EMBL" id="CM041534">
    <property type="protein sequence ID" value="KAI3373576.1"/>
    <property type="molecule type" value="Genomic_DNA"/>
</dbReference>
<proteinExistence type="predicted"/>
<dbReference type="Proteomes" id="UP000831701">
    <property type="component" value="Chromosome 4"/>
</dbReference>
<protein>
    <submittedName>
        <fullName evidence="1">Uncharacterized protein</fullName>
    </submittedName>
</protein>
<evidence type="ECO:0000313" key="1">
    <source>
        <dbReference type="EMBL" id="KAI3373576.1"/>
    </source>
</evidence>
<keyword evidence="2" id="KW-1185">Reference proteome</keyword>